<dbReference type="AlphaFoldDB" id="A0A382B9B6"/>
<dbReference type="Pfam" id="PF05050">
    <property type="entry name" value="Methyltransf_21"/>
    <property type="match status" value="1"/>
</dbReference>
<dbReference type="EMBL" id="UINC01028786">
    <property type="protein sequence ID" value="SVB10390.1"/>
    <property type="molecule type" value="Genomic_DNA"/>
</dbReference>
<reference evidence="2" key="1">
    <citation type="submission" date="2018-05" db="EMBL/GenBank/DDBJ databases">
        <authorList>
            <person name="Lanie J.A."/>
            <person name="Ng W.-L."/>
            <person name="Kazmierczak K.M."/>
            <person name="Andrzejewski T.M."/>
            <person name="Davidsen T.M."/>
            <person name="Wayne K.J."/>
            <person name="Tettelin H."/>
            <person name="Glass J.I."/>
            <person name="Rusch D."/>
            <person name="Podicherti R."/>
            <person name="Tsui H.-C.T."/>
            <person name="Winkler M.E."/>
        </authorList>
    </citation>
    <scope>NUCLEOTIDE SEQUENCE</scope>
</reference>
<sequence>MTLLKHIITCLYYLFIPRSYSQLGEDLVILNHLEWLGKNIKSPGFYVDIGAFHPLDGSNTYKLYRNGSSGVVIDVGSQKKFLFKLFRSRDTFIDAAVVPDTFSEKHILFNIDGYGSKTDSVAGYGGGEIQTTSVQKTQKVKALQISELMEFSFSSKYAKDASWSVINIDIEGLDEEVIKSINFDNYPFDVVCLEVFPHDIWDKVNEYLSSSVNSMMIEAGYSLQSVCGPTLIYLRKKSDHKQ</sequence>
<protein>
    <recommendedName>
        <fullName evidence="1">Methyltransferase FkbM domain-containing protein</fullName>
    </recommendedName>
</protein>
<proteinExistence type="predicted"/>
<organism evidence="2">
    <name type="scientific">marine metagenome</name>
    <dbReference type="NCBI Taxonomy" id="408172"/>
    <lineage>
        <taxon>unclassified sequences</taxon>
        <taxon>metagenomes</taxon>
        <taxon>ecological metagenomes</taxon>
    </lineage>
</organism>
<gene>
    <name evidence="2" type="ORF">METZ01_LOCUS163244</name>
</gene>
<evidence type="ECO:0000313" key="2">
    <source>
        <dbReference type="EMBL" id="SVB10390.1"/>
    </source>
</evidence>
<dbReference type="InterPro" id="IPR006342">
    <property type="entry name" value="FkbM_mtfrase"/>
</dbReference>
<evidence type="ECO:0000259" key="1">
    <source>
        <dbReference type="Pfam" id="PF05050"/>
    </source>
</evidence>
<feature type="domain" description="Methyltransferase FkbM" evidence="1">
    <location>
        <begin position="48"/>
        <end position="221"/>
    </location>
</feature>
<accession>A0A382B9B6</accession>
<name>A0A382B9B6_9ZZZZ</name>